<gene>
    <name evidence="15" type="primary">ppk1</name>
    <name evidence="8" type="synonym">ppk</name>
    <name evidence="15" type="ORF">C7Y72_13605</name>
</gene>
<evidence type="ECO:0000256" key="3">
    <source>
        <dbReference type="ARBA" id="ARBA00022723"/>
    </source>
</evidence>
<feature type="binding site" evidence="8">
    <location>
        <position position="79"/>
    </location>
    <ligand>
        <name>ATP</name>
        <dbReference type="ChEBI" id="CHEBI:30616"/>
    </ligand>
</feature>
<dbReference type="InterPro" id="IPR025198">
    <property type="entry name" value="PPK_N_dom"/>
</dbReference>
<keyword evidence="4 8" id="KW-0547">Nucleotide-binding</keyword>
<dbReference type="Gene3D" id="3.30.1840.10">
    <property type="entry name" value="Polyphosphate kinase middle domain"/>
    <property type="match status" value="1"/>
</dbReference>
<dbReference type="Pfam" id="PF13089">
    <property type="entry name" value="PP_kinase_N"/>
    <property type="match status" value="1"/>
</dbReference>
<name>A0A2T4UMZ6_9ACTN</name>
<feature type="binding site" evidence="8">
    <location>
        <position position="595"/>
    </location>
    <ligand>
        <name>ATP</name>
        <dbReference type="ChEBI" id="CHEBI:30616"/>
    </ligand>
</feature>
<dbReference type="GO" id="GO:0006799">
    <property type="term" value="P:polyphosphate biosynthetic process"/>
    <property type="evidence" value="ECO:0007669"/>
    <property type="project" value="UniProtKB-UniRule"/>
</dbReference>
<dbReference type="Gene3D" id="3.30.870.10">
    <property type="entry name" value="Endonuclease Chain A"/>
    <property type="match status" value="2"/>
</dbReference>
<dbReference type="SUPFAM" id="SSF143724">
    <property type="entry name" value="PHP14-like"/>
    <property type="match status" value="1"/>
</dbReference>
<dbReference type="NCBIfam" id="NF003921">
    <property type="entry name" value="PRK05443.2-2"/>
    <property type="match status" value="1"/>
</dbReference>
<evidence type="ECO:0000256" key="2">
    <source>
        <dbReference type="ARBA" id="ARBA00022679"/>
    </source>
</evidence>
<evidence type="ECO:0000256" key="10">
    <source>
        <dbReference type="SAM" id="MobiDB-lite"/>
    </source>
</evidence>
<organism evidence="15 16">
    <name type="scientific">Paraconexibacter algicola</name>
    <dbReference type="NCBI Taxonomy" id="2133960"/>
    <lineage>
        <taxon>Bacteria</taxon>
        <taxon>Bacillati</taxon>
        <taxon>Actinomycetota</taxon>
        <taxon>Thermoleophilia</taxon>
        <taxon>Solirubrobacterales</taxon>
        <taxon>Paraconexibacteraceae</taxon>
        <taxon>Paraconexibacter</taxon>
    </lineage>
</organism>
<keyword evidence="5 8" id="KW-0418">Kinase</keyword>
<keyword evidence="2 8" id="KW-0808">Transferase</keyword>
<dbReference type="OrthoDB" id="9761456at2"/>
<dbReference type="GO" id="GO:0046872">
    <property type="term" value="F:metal ion binding"/>
    <property type="evidence" value="ECO:0007669"/>
    <property type="project" value="UniProtKB-KW"/>
</dbReference>
<evidence type="ECO:0000256" key="9">
    <source>
        <dbReference type="RuleBase" id="RU003800"/>
    </source>
</evidence>
<sequence>MNEPPSTPEAVQEPIRAVDTTAVEQAVAPAVPSDLDAPALYFNRELSWLEFNNRVLQLAEDERQPLLERVKFVAIFSSNLDEYVMVRVAGLHDQIDAGLVDRGPDGLTPSETVDAIRKRVVELCERQTRCVERDLRPALEQHGIRIVDHADVDEHDRRDLAERYRRQIFPVLTPLAVGLGRPFPYISNLSLSLAVLVRDPVSGVSTFARVKVPKEMLPRFVEVAEHVFVPLEQVIAAHLDALFPGMEIVDHGVFRVTRDADFQVSDEADDLLRAVEAELRRRRFGEVVRVEIDSAMSDGLREQLVEALGVEQRQVYVQDGLLDLGDLWQIVKLGGFPELRDTPWSPVTQPRLQGEDGHRADLFAAMRQGDILVHHPYDSFSSSVERFVEQAVSDPDVLAIKQTVYRTSDDSPLVPALIRATERGKQAVCLVELKARFDERANIAWARELEEAGVHVVYGHPSLKTHAKCVLVVRREGDGVRHYVHVGTGNYHSSTARLYTDFGLFTCDEQIAGDVADMFNFLTGYARPRASRRVLVAPNHLRDGIIEEIDATIAAHHDDAPARIVMKMNSLVDKKCIRALYRASQAGVRVDLNIRGICCLVPGIPGVSENVHVTSVVGRFLEHSRIFGFERAGELRIYIGSADLMPRNLDTRVELVAPVDDPVLRDDLADTLERCFADDSNAWDLDADGTWTRRTPGPEPRSVHRELMLGHQARAAEGPAA</sequence>
<dbReference type="FunFam" id="3.30.870.10:FF:000001">
    <property type="entry name" value="Polyphosphate kinase"/>
    <property type="match status" value="1"/>
</dbReference>
<evidence type="ECO:0000256" key="1">
    <source>
        <dbReference type="ARBA" id="ARBA00022553"/>
    </source>
</evidence>
<comment type="cofactor">
    <cofactor evidence="8">
        <name>Mg(2+)</name>
        <dbReference type="ChEBI" id="CHEBI:18420"/>
    </cofactor>
</comment>
<feature type="domain" description="Polyphosphate kinase C-terminal" evidence="14">
    <location>
        <begin position="362"/>
        <end position="527"/>
    </location>
</feature>
<dbReference type="InterPro" id="IPR024953">
    <property type="entry name" value="PP_kinase_middle"/>
</dbReference>
<keyword evidence="16" id="KW-1185">Reference proteome</keyword>
<dbReference type="PIRSF" id="PIRSF015589">
    <property type="entry name" value="PP_kinase"/>
    <property type="match status" value="1"/>
</dbReference>
<evidence type="ECO:0000256" key="6">
    <source>
        <dbReference type="ARBA" id="ARBA00022840"/>
    </source>
</evidence>
<evidence type="ECO:0000256" key="5">
    <source>
        <dbReference type="ARBA" id="ARBA00022777"/>
    </source>
</evidence>
<dbReference type="GO" id="GO:0008976">
    <property type="term" value="F:polyphosphate kinase activity"/>
    <property type="evidence" value="ECO:0007669"/>
    <property type="project" value="UniProtKB-UniRule"/>
</dbReference>
<dbReference type="CDD" id="cd09165">
    <property type="entry name" value="PLDc_PaPPK1_C1_like"/>
    <property type="match status" value="1"/>
</dbReference>
<feature type="binding site" evidence="8">
    <location>
        <position position="436"/>
    </location>
    <ligand>
        <name>Mg(2+)</name>
        <dbReference type="ChEBI" id="CHEBI:18420"/>
    </ligand>
</feature>
<keyword evidence="7 8" id="KW-0460">Magnesium</keyword>
<feature type="region of interest" description="Disordered" evidence="10">
    <location>
        <begin position="689"/>
        <end position="721"/>
    </location>
</feature>
<accession>A0A2T4UMZ6</accession>
<evidence type="ECO:0000259" key="12">
    <source>
        <dbReference type="Pfam" id="PF13089"/>
    </source>
</evidence>
<evidence type="ECO:0000256" key="7">
    <source>
        <dbReference type="ARBA" id="ARBA00022842"/>
    </source>
</evidence>
<dbReference type="InterPro" id="IPR003414">
    <property type="entry name" value="PP_kinase"/>
</dbReference>
<evidence type="ECO:0000256" key="4">
    <source>
        <dbReference type="ARBA" id="ARBA00022741"/>
    </source>
</evidence>
<dbReference type="Pfam" id="PF02503">
    <property type="entry name" value="PP_kinase"/>
    <property type="match status" value="1"/>
</dbReference>
<keyword evidence="6 8" id="KW-0067">ATP-binding</keyword>
<evidence type="ECO:0000313" key="15">
    <source>
        <dbReference type="EMBL" id="PTL60599.1"/>
    </source>
</evidence>
<dbReference type="PANTHER" id="PTHR30218:SF0">
    <property type="entry name" value="POLYPHOSPHATE KINASE"/>
    <property type="match status" value="1"/>
</dbReference>
<dbReference type="PANTHER" id="PTHR30218">
    <property type="entry name" value="POLYPHOSPHATE KINASE"/>
    <property type="match status" value="1"/>
</dbReference>
<feature type="domain" description="Polyphosphate kinase N-terminal" evidence="12">
    <location>
        <begin position="41"/>
        <end position="147"/>
    </location>
</feature>
<comment type="caution">
    <text evidence="15">The sequence shown here is derived from an EMBL/GenBank/DDBJ whole genome shotgun (WGS) entry which is preliminary data.</text>
</comment>
<evidence type="ECO:0000259" key="14">
    <source>
        <dbReference type="Pfam" id="PF17941"/>
    </source>
</evidence>
<dbReference type="InterPro" id="IPR025200">
    <property type="entry name" value="PPK_C_dom2"/>
</dbReference>
<dbReference type="InterPro" id="IPR036832">
    <property type="entry name" value="PPK_N_dom_sf"/>
</dbReference>
<dbReference type="InterPro" id="IPR036830">
    <property type="entry name" value="PP_kinase_middle_dom_sf"/>
</dbReference>
<keyword evidence="3 8" id="KW-0479">Metal-binding</keyword>
<evidence type="ECO:0000259" key="11">
    <source>
        <dbReference type="Pfam" id="PF02503"/>
    </source>
</evidence>
<feature type="domain" description="Polyphosphate kinase C-terminal" evidence="13">
    <location>
        <begin position="535"/>
        <end position="696"/>
    </location>
</feature>
<feature type="binding site" evidence="8">
    <location>
        <position position="499"/>
    </location>
    <ligand>
        <name>ATP</name>
        <dbReference type="ChEBI" id="CHEBI:30616"/>
    </ligand>
</feature>
<dbReference type="EC" id="2.7.4.1" evidence="8 9"/>
<reference evidence="15 16" key="1">
    <citation type="submission" date="2018-03" db="EMBL/GenBank/DDBJ databases">
        <title>Aquarubrobacter algicola gen. nov., sp. nov., a novel actinobacterium isolated from shallow eutrophic lake during the end of cyanobacterial harmful algal blooms.</title>
        <authorList>
            <person name="Chun S.J."/>
        </authorList>
    </citation>
    <scope>NUCLEOTIDE SEQUENCE [LARGE SCALE GENOMIC DNA]</scope>
    <source>
        <strain evidence="15 16">Seoho-28</strain>
    </source>
</reference>
<comment type="catalytic activity">
    <reaction evidence="8 9">
        <text>[phosphate](n) + ATP = [phosphate](n+1) + ADP</text>
        <dbReference type="Rhea" id="RHEA:19573"/>
        <dbReference type="Rhea" id="RHEA-COMP:9859"/>
        <dbReference type="Rhea" id="RHEA-COMP:14280"/>
        <dbReference type="ChEBI" id="CHEBI:16838"/>
        <dbReference type="ChEBI" id="CHEBI:30616"/>
        <dbReference type="ChEBI" id="CHEBI:456216"/>
        <dbReference type="EC" id="2.7.4.1"/>
    </reaction>
</comment>
<dbReference type="AlphaFoldDB" id="A0A2T4UMZ6"/>
<dbReference type="GO" id="GO:0005524">
    <property type="term" value="F:ATP binding"/>
    <property type="evidence" value="ECO:0007669"/>
    <property type="project" value="UniProtKB-KW"/>
</dbReference>
<comment type="PTM">
    <text evidence="8 9">An intermediate of this reaction is the autophosphorylated ppk in which a phosphate is covalently linked to a histidine residue through a N-P bond.</text>
</comment>
<dbReference type="NCBIfam" id="NF003918">
    <property type="entry name" value="PRK05443.1-2"/>
    <property type="match status" value="1"/>
</dbReference>
<dbReference type="SUPFAM" id="SSF140356">
    <property type="entry name" value="PPK N-terminal domain-like"/>
    <property type="match status" value="1"/>
</dbReference>
<dbReference type="HAMAP" id="MF_00347">
    <property type="entry name" value="Polyphosphate_kinase"/>
    <property type="match status" value="1"/>
</dbReference>
<evidence type="ECO:0000259" key="13">
    <source>
        <dbReference type="Pfam" id="PF13090"/>
    </source>
</evidence>
<feature type="active site" description="Phosphohistidine intermediate" evidence="8">
    <location>
        <position position="466"/>
    </location>
</feature>
<comment type="similarity">
    <text evidence="8 9">Belongs to the polyphosphate kinase 1 (PPK1) family.</text>
</comment>
<feature type="domain" description="Polyphosphate kinase middle" evidence="11">
    <location>
        <begin position="157"/>
        <end position="330"/>
    </location>
</feature>
<feature type="binding site" evidence="8">
    <location>
        <position position="406"/>
    </location>
    <ligand>
        <name>Mg(2+)</name>
        <dbReference type="ChEBI" id="CHEBI:18420"/>
    </ligand>
</feature>
<dbReference type="Pfam" id="PF13090">
    <property type="entry name" value="PP_kinase_C"/>
    <property type="match status" value="1"/>
</dbReference>
<dbReference type="Gene3D" id="1.20.58.310">
    <property type="entry name" value="Polyphosphate kinase N-terminal domain"/>
    <property type="match status" value="1"/>
</dbReference>
<feature type="binding site" evidence="8">
    <location>
        <position position="623"/>
    </location>
    <ligand>
        <name>ATP</name>
        <dbReference type="ChEBI" id="CHEBI:30616"/>
    </ligand>
</feature>
<dbReference type="GO" id="GO:0009358">
    <property type="term" value="C:polyphosphate kinase complex"/>
    <property type="evidence" value="ECO:0007669"/>
    <property type="project" value="InterPro"/>
</dbReference>
<dbReference type="NCBIfam" id="NF003917">
    <property type="entry name" value="PRK05443.1-1"/>
    <property type="match status" value="1"/>
</dbReference>
<dbReference type="CDD" id="cd09168">
    <property type="entry name" value="PLDc_PaPPK1_C2_like"/>
    <property type="match status" value="1"/>
</dbReference>
<dbReference type="EMBL" id="PYYB01000001">
    <property type="protein sequence ID" value="PTL60599.1"/>
    <property type="molecule type" value="Genomic_DNA"/>
</dbReference>
<evidence type="ECO:0000313" key="16">
    <source>
        <dbReference type="Proteomes" id="UP000240739"/>
    </source>
</evidence>
<proteinExistence type="inferred from homology"/>
<dbReference type="NCBIfam" id="TIGR03705">
    <property type="entry name" value="poly_P_kin"/>
    <property type="match status" value="1"/>
</dbReference>
<dbReference type="Pfam" id="PF17941">
    <property type="entry name" value="PP_kinase_C_1"/>
    <property type="match status" value="1"/>
</dbReference>
<comment type="function">
    <text evidence="8 9">Catalyzes the reversible transfer of the terminal phosphate of ATP to form a long-chain polyphosphate (polyP).</text>
</comment>
<keyword evidence="1 8" id="KW-0597">Phosphoprotein</keyword>
<dbReference type="InterPro" id="IPR041108">
    <property type="entry name" value="PP_kinase_C_1"/>
</dbReference>
<evidence type="ECO:0000256" key="8">
    <source>
        <dbReference type="HAMAP-Rule" id="MF_00347"/>
    </source>
</evidence>
<dbReference type="SUPFAM" id="SSF56024">
    <property type="entry name" value="Phospholipase D/nuclease"/>
    <property type="match status" value="2"/>
</dbReference>
<protein>
    <recommendedName>
        <fullName evidence="8 9">Polyphosphate kinase</fullName>
        <ecNumber evidence="8 9">2.7.4.1</ecNumber>
    </recommendedName>
    <alternativeName>
        <fullName evidence="8">ATP-polyphosphate phosphotransferase</fullName>
    </alternativeName>
    <alternativeName>
        <fullName evidence="8">Polyphosphoric acid kinase</fullName>
    </alternativeName>
</protein>
<dbReference type="Proteomes" id="UP000240739">
    <property type="component" value="Unassembled WGS sequence"/>
</dbReference>
<dbReference type="RefSeq" id="WP_107569382.1">
    <property type="nucleotide sequence ID" value="NZ_PYYB01000001.1"/>
</dbReference>